<evidence type="ECO:0000256" key="3">
    <source>
        <dbReference type="RuleBase" id="RU000363"/>
    </source>
</evidence>
<dbReference type="InterPro" id="IPR051468">
    <property type="entry name" value="Fungal_SecMetab_SDRs"/>
</dbReference>
<dbReference type="PANTHER" id="PTHR43544">
    <property type="entry name" value="SHORT-CHAIN DEHYDROGENASE/REDUCTASE"/>
    <property type="match status" value="1"/>
</dbReference>
<name>A0A915BRN2_PARUN</name>
<accession>A0A915BRN2</accession>
<dbReference type="InterPro" id="IPR002347">
    <property type="entry name" value="SDR_fam"/>
</dbReference>
<dbReference type="CDD" id="cd05325">
    <property type="entry name" value="carb_red_sniffer_like_SDR_c"/>
    <property type="match status" value="1"/>
</dbReference>
<dbReference type="GO" id="GO:0016491">
    <property type="term" value="F:oxidoreductase activity"/>
    <property type="evidence" value="ECO:0007669"/>
    <property type="project" value="UniProtKB-KW"/>
</dbReference>
<keyword evidence="2" id="KW-0560">Oxidoreductase</keyword>
<reference evidence="5" key="1">
    <citation type="submission" date="2022-11" db="UniProtKB">
        <authorList>
            <consortium name="WormBaseParasite"/>
        </authorList>
    </citation>
    <scope>IDENTIFICATION</scope>
</reference>
<comment type="similarity">
    <text evidence="3">Belongs to the short-chain dehydrogenases/reductases (SDR) family.</text>
</comment>
<evidence type="ECO:0000313" key="4">
    <source>
        <dbReference type="Proteomes" id="UP000887569"/>
    </source>
</evidence>
<dbReference type="PRINTS" id="PR00080">
    <property type="entry name" value="SDRFAMILY"/>
</dbReference>
<evidence type="ECO:0000256" key="2">
    <source>
        <dbReference type="ARBA" id="ARBA00023002"/>
    </source>
</evidence>
<keyword evidence="1" id="KW-0521">NADP</keyword>
<organism evidence="4 5">
    <name type="scientific">Parascaris univalens</name>
    <name type="common">Nematode worm</name>
    <dbReference type="NCBI Taxonomy" id="6257"/>
    <lineage>
        <taxon>Eukaryota</taxon>
        <taxon>Metazoa</taxon>
        <taxon>Ecdysozoa</taxon>
        <taxon>Nematoda</taxon>
        <taxon>Chromadorea</taxon>
        <taxon>Rhabditida</taxon>
        <taxon>Spirurina</taxon>
        <taxon>Ascaridomorpha</taxon>
        <taxon>Ascaridoidea</taxon>
        <taxon>Ascarididae</taxon>
        <taxon>Parascaris</taxon>
    </lineage>
</organism>
<keyword evidence="4" id="KW-1185">Reference proteome</keyword>
<evidence type="ECO:0000313" key="5">
    <source>
        <dbReference type="WBParaSite" id="PgR055_g018_t02"/>
    </source>
</evidence>
<proteinExistence type="inferred from homology"/>
<dbReference type="Proteomes" id="UP000887569">
    <property type="component" value="Unplaced"/>
</dbReference>
<dbReference type="Pfam" id="PF00106">
    <property type="entry name" value="adh_short"/>
    <property type="match status" value="1"/>
</dbReference>
<evidence type="ECO:0000256" key="1">
    <source>
        <dbReference type="ARBA" id="ARBA00022857"/>
    </source>
</evidence>
<dbReference type="WBParaSite" id="PgR055_g018_t02">
    <property type="protein sequence ID" value="PgR055_g018_t02"/>
    <property type="gene ID" value="PgR055_g018"/>
</dbReference>
<protein>
    <submittedName>
        <fullName evidence="5">Uncharacterized protein</fullName>
    </submittedName>
</protein>
<dbReference type="GO" id="GO:0005737">
    <property type="term" value="C:cytoplasm"/>
    <property type="evidence" value="ECO:0007669"/>
    <property type="project" value="TreeGrafter"/>
</dbReference>
<sequence>MTPVPLSVLITGANRGIGLGLVKQWASLTGVKHIFACARKPDAAEELKDLSRNDARIHCVKLDVNSDKSILDAKKQVDLLLDEGNGLNVLINNAGCMIAEGGTLENADRSVYLQHFDTNVVSVAKMIEAFLPLLKMASKECISDEWGVHRAAIINISSGVGSIESNNTGSKLVRSIPYRLSKAALNQLTKTLSVDLAEDSILVVSVCPGWVKTDMGGPEASLTVEQSSKAQLQTALSLRKEHSGLLLSYDGTKLAY</sequence>
<dbReference type="PRINTS" id="PR00081">
    <property type="entry name" value="GDHRDH"/>
</dbReference>
<dbReference type="InterPro" id="IPR036291">
    <property type="entry name" value="NAD(P)-bd_dom_sf"/>
</dbReference>
<dbReference type="SUPFAM" id="SSF51735">
    <property type="entry name" value="NAD(P)-binding Rossmann-fold domains"/>
    <property type="match status" value="1"/>
</dbReference>
<dbReference type="Gene3D" id="3.40.50.720">
    <property type="entry name" value="NAD(P)-binding Rossmann-like Domain"/>
    <property type="match status" value="1"/>
</dbReference>
<dbReference type="AlphaFoldDB" id="A0A915BRN2"/>
<dbReference type="PANTHER" id="PTHR43544:SF7">
    <property type="entry name" value="NADB-LER2"/>
    <property type="match status" value="1"/>
</dbReference>